<dbReference type="GO" id="GO:0008832">
    <property type="term" value="F:dGTPase activity"/>
    <property type="evidence" value="ECO:0007669"/>
    <property type="project" value="TreeGrafter"/>
</dbReference>
<feature type="domain" description="HD" evidence="2">
    <location>
        <begin position="76"/>
        <end position="216"/>
    </location>
</feature>
<name>A0A1F7F8S9_UNCRA</name>
<dbReference type="EMBL" id="MFYX01000098">
    <property type="protein sequence ID" value="OGK03074.1"/>
    <property type="molecule type" value="Genomic_DNA"/>
</dbReference>
<dbReference type="InterPro" id="IPR003607">
    <property type="entry name" value="HD/PDEase_dom"/>
</dbReference>
<dbReference type="SUPFAM" id="SSF109604">
    <property type="entry name" value="HD-domain/PDEase-like"/>
    <property type="match status" value="1"/>
</dbReference>
<gene>
    <name evidence="3" type="ORF">A2519_21380</name>
</gene>
<evidence type="ECO:0000256" key="1">
    <source>
        <dbReference type="ARBA" id="ARBA00022801"/>
    </source>
</evidence>
<keyword evidence="1" id="KW-0378">Hydrolase</keyword>
<dbReference type="GO" id="GO:0006203">
    <property type="term" value="P:dGTP catabolic process"/>
    <property type="evidence" value="ECO:0007669"/>
    <property type="project" value="TreeGrafter"/>
</dbReference>
<organism evidence="3 4">
    <name type="scientific">Candidatus Raymondbacteria bacterium RIFOXYD12_FULL_49_13</name>
    <dbReference type="NCBI Taxonomy" id="1817890"/>
    <lineage>
        <taxon>Bacteria</taxon>
        <taxon>Raymondiibacteriota</taxon>
    </lineage>
</organism>
<evidence type="ECO:0000313" key="4">
    <source>
        <dbReference type="Proteomes" id="UP000179243"/>
    </source>
</evidence>
<dbReference type="Pfam" id="PF01966">
    <property type="entry name" value="HD"/>
    <property type="match status" value="1"/>
</dbReference>
<dbReference type="Gene3D" id="1.10.3210.10">
    <property type="entry name" value="Hypothetical protein af1432"/>
    <property type="match status" value="1"/>
</dbReference>
<dbReference type="SMART" id="SM00471">
    <property type="entry name" value="HDc"/>
    <property type="match status" value="1"/>
</dbReference>
<dbReference type="Pfam" id="PF13286">
    <property type="entry name" value="HD_assoc"/>
    <property type="match status" value="1"/>
</dbReference>
<comment type="caution">
    <text evidence="3">The sequence shown here is derived from an EMBL/GenBank/DDBJ whole genome shotgun (WGS) entry which is preliminary data.</text>
</comment>
<proteinExistence type="predicted"/>
<protein>
    <recommendedName>
        <fullName evidence="2">HD domain-containing protein</fullName>
    </recommendedName>
</protein>
<dbReference type="PANTHER" id="PTHR11373">
    <property type="entry name" value="DEOXYNUCLEOSIDE TRIPHOSPHATE TRIPHOSPHOHYDROLASE"/>
    <property type="match status" value="1"/>
</dbReference>
<dbReference type="Proteomes" id="UP000179243">
    <property type="component" value="Unassembled WGS sequence"/>
</dbReference>
<dbReference type="PROSITE" id="PS51831">
    <property type="entry name" value="HD"/>
    <property type="match status" value="1"/>
</dbReference>
<dbReference type="PANTHER" id="PTHR11373:SF43">
    <property type="entry name" value="DEOXYGUANOSINETRIPHOSPHATE TRIPHOSPHOHYDROLASE-LIKE PROTEIN"/>
    <property type="match status" value="1"/>
</dbReference>
<dbReference type="CDD" id="cd00077">
    <property type="entry name" value="HDc"/>
    <property type="match status" value="1"/>
</dbReference>
<reference evidence="3 4" key="1">
    <citation type="journal article" date="2016" name="Nat. Commun.">
        <title>Thousands of microbial genomes shed light on interconnected biogeochemical processes in an aquifer system.</title>
        <authorList>
            <person name="Anantharaman K."/>
            <person name="Brown C.T."/>
            <person name="Hug L.A."/>
            <person name="Sharon I."/>
            <person name="Castelle C.J."/>
            <person name="Probst A.J."/>
            <person name="Thomas B.C."/>
            <person name="Singh A."/>
            <person name="Wilkins M.J."/>
            <person name="Karaoz U."/>
            <person name="Brodie E.L."/>
            <person name="Williams K.H."/>
            <person name="Hubbard S.S."/>
            <person name="Banfield J.F."/>
        </authorList>
    </citation>
    <scope>NUCLEOTIDE SEQUENCE [LARGE SCALE GENOMIC DNA]</scope>
</reference>
<evidence type="ECO:0000313" key="3">
    <source>
        <dbReference type="EMBL" id="OGK03074.1"/>
    </source>
</evidence>
<dbReference type="AlphaFoldDB" id="A0A1F7F8S9"/>
<sequence length="382" mass="43714">MLKEFRTILLKAEERLSPFAMRSDQSRGRVRRMEHDPFRLDFARDENRIIHSPPFRRLKHKTQVFMSPNNDHICTRMEHVLHVSSIAMVIGQCLGLNLDLISAIAKAHDLGHAPFGHAGEHALNRILKSYNKKASFMHEVHGLRVVDYLTNYGNGLNLTYEVRDGIISHCGEKFEREILPDRSKDLTRLNSIKDRGGYPATLEGCLVRMVDKVAYLGRDLEDAIEARLIKRDDIPSSIREGLGDSNGKIIGKMVEDIILQNRGADAIRLSANAYALMKELRDYNYTTIYNTQNYGDKIANIIASLFNECIDILIRTHGGREKAEKEKLVTMAPTLRIFFDFIKNLNYKNAEDYEMVTDYIAGMTDAFALRSYNELFMPRAMV</sequence>
<dbReference type="InterPro" id="IPR050135">
    <property type="entry name" value="dGTPase-like"/>
</dbReference>
<dbReference type="InterPro" id="IPR006674">
    <property type="entry name" value="HD_domain"/>
</dbReference>
<accession>A0A1F7F8S9</accession>
<evidence type="ECO:0000259" key="2">
    <source>
        <dbReference type="PROSITE" id="PS51831"/>
    </source>
</evidence>
<dbReference type="InterPro" id="IPR026875">
    <property type="entry name" value="PHydrolase_assoc_dom"/>
</dbReference>